<organism evidence="13 14">
    <name type="scientific">Comamonas serinivorans</name>
    <dbReference type="NCBI Taxonomy" id="1082851"/>
    <lineage>
        <taxon>Bacteria</taxon>
        <taxon>Pseudomonadati</taxon>
        <taxon>Pseudomonadota</taxon>
        <taxon>Betaproteobacteria</taxon>
        <taxon>Burkholderiales</taxon>
        <taxon>Comamonadaceae</taxon>
        <taxon>Comamonas</taxon>
    </lineage>
</organism>
<feature type="transmembrane region" description="Helical" evidence="11">
    <location>
        <begin position="236"/>
        <end position="256"/>
    </location>
</feature>
<feature type="domain" description="ABC transmembrane type-2" evidence="12">
    <location>
        <begin position="36"/>
        <end position="262"/>
    </location>
</feature>
<dbReference type="PROSITE" id="PS51012">
    <property type="entry name" value="ABC_TM2"/>
    <property type="match status" value="1"/>
</dbReference>
<dbReference type="InterPro" id="IPR013525">
    <property type="entry name" value="ABC2_TM"/>
</dbReference>
<keyword evidence="14" id="KW-1185">Reference proteome</keyword>
<feature type="transmembrane region" description="Helical" evidence="11">
    <location>
        <begin position="209"/>
        <end position="230"/>
    </location>
</feature>
<evidence type="ECO:0000256" key="11">
    <source>
        <dbReference type="RuleBase" id="RU361157"/>
    </source>
</evidence>
<dbReference type="PIRSF" id="PIRSF006648">
    <property type="entry name" value="DrrB"/>
    <property type="match status" value="1"/>
</dbReference>
<comment type="similarity">
    <text evidence="2 11">Belongs to the ABC-2 integral membrane protein family.</text>
</comment>
<feature type="transmembrane region" description="Helical" evidence="11">
    <location>
        <begin position="146"/>
        <end position="176"/>
    </location>
</feature>
<reference evidence="13 14" key="1">
    <citation type="submission" date="2017-05" db="EMBL/GenBank/DDBJ databases">
        <authorList>
            <person name="Song R."/>
            <person name="Chenine A.L."/>
            <person name="Ruprecht R.M."/>
        </authorList>
    </citation>
    <scope>NUCLEOTIDE SEQUENCE [LARGE SCALE GENOMIC DNA]</scope>
    <source>
        <strain evidence="13 14">DSM 26136</strain>
    </source>
</reference>
<evidence type="ECO:0000256" key="2">
    <source>
        <dbReference type="ARBA" id="ARBA00007783"/>
    </source>
</evidence>
<dbReference type="KEGG" id="cser:CCO03_17845"/>
<dbReference type="EMBL" id="CP021455">
    <property type="protein sequence ID" value="ARU06291.1"/>
    <property type="molecule type" value="Genomic_DNA"/>
</dbReference>
<keyword evidence="7" id="KW-0972">Capsule biogenesis/degradation</keyword>
<evidence type="ECO:0000256" key="10">
    <source>
        <dbReference type="ARBA" id="ARBA00023136"/>
    </source>
</evidence>
<protein>
    <recommendedName>
        <fullName evidence="11">Transport permease protein</fullName>
    </recommendedName>
</protein>
<sequence>MKFSVFDDLRTLWRLRGLLTVLTRREIAARFAGSAGGMLWAWVQPLLSIAAYYLVFDVVFAMRMGENAPTDRVGTFLIVGMLAWMAFSEAVQRGMGSLVEAGGILQKNPLPPALFPTRAVLASALVYAPLMLALVLAYWPKHQGAWAVLAMLPLVLLQVVLAWLLGYLLAILMAALRDVQQIVAFVFSIGVFAAPILFPLTLFPERWRWLLWLNPMTAWVLGYQAVLLQGQWPSPSVWLAMAVWLVVAAVLLNLALRRSRDQLVDWL</sequence>
<dbReference type="PANTHER" id="PTHR30413:SF10">
    <property type="entry name" value="CAPSULE POLYSACCHARIDE EXPORT INNER-MEMBRANE PROTEIN CTRC"/>
    <property type="match status" value="1"/>
</dbReference>
<dbReference type="Proteomes" id="UP000196138">
    <property type="component" value="Chromosome"/>
</dbReference>
<dbReference type="PANTHER" id="PTHR30413">
    <property type="entry name" value="INNER MEMBRANE TRANSPORT PERMEASE"/>
    <property type="match status" value="1"/>
</dbReference>
<comment type="subcellular location">
    <subcellularLocation>
        <location evidence="11">Cell inner membrane</location>
        <topology evidence="11">Multi-pass membrane protein</topology>
    </subcellularLocation>
    <subcellularLocation>
        <location evidence="1">Cell membrane</location>
        <topology evidence="1">Multi-pass membrane protein</topology>
    </subcellularLocation>
</comment>
<dbReference type="RefSeq" id="WP_087283293.1">
    <property type="nucleotide sequence ID" value="NZ_CP021455.1"/>
</dbReference>
<evidence type="ECO:0000256" key="6">
    <source>
        <dbReference type="ARBA" id="ARBA00022692"/>
    </source>
</evidence>
<keyword evidence="5" id="KW-0762">Sugar transport</keyword>
<accession>A0A1Y0ESE3</accession>
<dbReference type="GO" id="GO:0015774">
    <property type="term" value="P:polysaccharide transport"/>
    <property type="evidence" value="ECO:0007669"/>
    <property type="project" value="UniProtKB-KW"/>
</dbReference>
<dbReference type="OrthoDB" id="9786910at2"/>
<evidence type="ECO:0000256" key="3">
    <source>
        <dbReference type="ARBA" id="ARBA00022448"/>
    </source>
</evidence>
<keyword evidence="10 11" id="KW-0472">Membrane</keyword>
<evidence type="ECO:0000256" key="7">
    <source>
        <dbReference type="ARBA" id="ARBA00022903"/>
    </source>
</evidence>
<evidence type="ECO:0000256" key="9">
    <source>
        <dbReference type="ARBA" id="ARBA00023047"/>
    </source>
</evidence>
<evidence type="ECO:0000313" key="13">
    <source>
        <dbReference type="EMBL" id="ARU06291.1"/>
    </source>
</evidence>
<evidence type="ECO:0000259" key="12">
    <source>
        <dbReference type="PROSITE" id="PS51012"/>
    </source>
</evidence>
<feature type="transmembrane region" description="Helical" evidence="11">
    <location>
        <begin position="119"/>
        <end position="139"/>
    </location>
</feature>
<dbReference type="InterPro" id="IPR000412">
    <property type="entry name" value="ABC_2_transport"/>
</dbReference>
<dbReference type="GO" id="GO:0140359">
    <property type="term" value="F:ABC-type transporter activity"/>
    <property type="evidence" value="ECO:0007669"/>
    <property type="project" value="InterPro"/>
</dbReference>
<keyword evidence="6 11" id="KW-0812">Transmembrane</keyword>
<name>A0A1Y0ESE3_9BURK</name>
<evidence type="ECO:0000313" key="14">
    <source>
        <dbReference type="Proteomes" id="UP000196138"/>
    </source>
</evidence>
<keyword evidence="8 11" id="KW-1133">Transmembrane helix</keyword>
<dbReference type="AlphaFoldDB" id="A0A1Y0ESE3"/>
<evidence type="ECO:0000256" key="5">
    <source>
        <dbReference type="ARBA" id="ARBA00022597"/>
    </source>
</evidence>
<feature type="transmembrane region" description="Helical" evidence="11">
    <location>
        <begin position="73"/>
        <end position="91"/>
    </location>
</feature>
<feature type="transmembrane region" description="Helical" evidence="11">
    <location>
        <begin position="39"/>
        <end position="61"/>
    </location>
</feature>
<dbReference type="GO" id="GO:0015920">
    <property type="term" value="P:lipopolysaccharide transport"/>
    <property type="evidence" value="ECO:0007669"/>
    <property type="project" value="TreeGrafter"/>
</dbReference>
<dbReference type="Pfam" id="PF01061">
    <property type="entry name" value="ABC2_membrane"/>
    <property type="match status" value="1"/>
</dbReference>
<feature type="transmembrane region" description="Helical" evidence="11">
    <location>
        <begin position="182"/>
        <end position="202"/>
    </location>
</feature>
<proteinExistence type="inferred from homology"/>
<keyword evidence="3 11" id="KW-0813">Transport</keyword>
<keyword evidence="9" id="KW-0625">Polysaccharide transport</keyword>
<dbReference type="GO" id="GO:0043190">
    <property type="term" value="C:ATP-binding cassette (ABC) transporter complex"/>
    <property type="evidence" value="ECO:0007669"/>
    <property type="project" value="InterPro"/>
</dbReference>
<evidence type="ECO:0000256" key="1">
    <source>
        <dbReference type="ARBA" id="ARBA00004651"/>
    </source>
</evidence>
<evidence type="ECO:0000256" key="8">
    <source>
        <dbReference type="ARBA" id="ARBA00022989"/>
    </source>
</evidence>
<evidence type="ECO:0000256" key="4">
    <source>
        <dbReference type="ARBA" id="ARBA00022475"/>
    </source>
</evidence>
<keyword evidence="4 11" id="KW-1003">Cell membrane</keyword>
<dbReference type="InterPro" id="IPR047817">
    <property type="entry name" value="ABC2_TM_bact-type"/>
</dbReference>
<gene>
    <name evidence="13" type="ORF">CCO03_17845</name>
</gene>